<dbReference type="Proteomes" id="UP000765509">
    <property type="component" value="Unassembled WGS sequence"/>
</dbReference>
<sequence>MLTRLHHPPDETPTLPPHLHPHHSLCFRTPTSSSPWLTILTLLRGPQVMPPTPPSPLPNMPPKLLTILTLEVPSRHASDAP</sequence>
<evidence type="ECO:0000256" key="1">
    <source>
        <dbReference type="SAM" id="MobiDB-lite"/>
    </source>
</evidence>
<keyword evidence="3" id="KW-1185">Reference proteome</keyword>
<evidence type="ECO:0000313" key="3">
    <source>
        <dbReference type="Proteomes" id="UP000765509"/>
    </source>
</evidence>
<organism evidence="2 3">
    <name type="scientific">Austropuccinia psidii MF-1</name>
    <dbReference type="NCBI Taxonomy" id="1389203"/>
    <lineage>
        <taxon>Eukaryota</taxon>
        <taxon>Fungi</taxon>
        <taxon>Dikarya</taxon>
        <taxon>Basidiomycota</taxon>
        <taxon>Pucciniomycotina</taxon>
        <taxon>Pucciniomycetes</taxon>
        <taxon>Pucciniales</taxon>
        <taxon>Sphaerophragmiaceae</taxon>
        <taxon>Austropuccinia</taxon>
    </lineage>
</organism>
<dbReference type="AlphaFoldDB" id="A0A9Q3GN22"/>
<name>A0A9Q3GN22_9BASI</name>
<comment type="caution">
    <text evidence="2">The sequence shown here is derived from an EMBL/GenBank/DDBJ whole genome shotgun (WGS) entry which is preliminary data.</text>
</comment>
<proteinExistence type="predicted"/>
<protein>
    <submittedName>
        <fullName evidence="2">Uncharacterized protein</fullName>
    </submittedName>
</protein>
<evidence type="ECO:0000313" key="2">
    <source>
        <dbReference type="EMBL" id="MBW0473663.1"/>
    </source>
</evidence>
<gene>
    <name evidence="2" type="ORF">O181_013378</name>
</gene>
<reference evidence="2" key="1">
    <citation type="submission" date="2021-03" db="EMBL/GenBank/DDBJ databases">
        <title>Draft genome sequence of rust myrtle Austropuccinia psidii MF-1, a brazilian biotype.</title>
        <authorList>
            <person name="Quecine M.C."/>
            <person name="Pachon D.M.R."/>
            <person name="Bonatelli M.L."/>
            <person name="Correr F.H."/>
            <person name="Franceschini L.M."/>
            <person name="Leite T.F."/>
            <person name="Margarido G.R.A."/>
            <person name="Almeida C.A."/>
            <person name="Ferrarezi J.A."/>
            <person name="Labate C.A."/>
        </authorList>
    </citation>
    <scope>NUCLEOTIDE SEQUENCE</scope>
    <source>
        <strain evidence="2">MF-1</strain>
    </source>
</reference>
<dbReference type="EMBL" id="AVOT02003486">
    <property type="protein sequence ID" value="MBW0473663.1"/>
    <property type="molecule type" value="Genomic_DNA"/>
</dbReference>
<accession>A0A9Q3GN22</accession>
<feature type="region of interest" description="Disordered" evidence="1">
    <location>
        <begin position="1"/>
        <end position="20"/>
    </location>
</feature>